<dbReference type="AlphaFoldDB" id="A0A0D1YPU5"/>
<feature type="transmembrane region" description="Helical" evidence="6">
    <location>
        <begin position="413"/>
        <end position="432"/>
    </location>
</feature>
<feature type="transmembrane region" description="Helical" evidence="6">
    <location>
        <begin position="256"/>
        <end position="281"/>
    </location>
</feature>
<keyword evidence="2" id="KW-0813">Transport</keyword>
<sequence>MAEKSIYISEMAKTKESEAVGTGAVLPLDVDGDQNSDKNAWLGSTQQHPFSLPENARYWQNVYETAKYEGRHRFDPAYQWSASEEKQLVRKLNWRIMAWVWIMFASLDLVRRNINRAISDNMLAELNMNTNDFNSGQTIYLASFLAAELPGGLLSKKIGPDVMTPISICIWGVICACQAAIKNRTGFFITRALLGFSQGGFIPEMVLYLSYFYKSNELPIRLSIFWTAIPLTQIIGSLLAAGLLKMRGVNDWSGWQWLLLIEGLMSVLVGLATFFLMPASVTETHKIFRGRAAWLHSKTGWFTEREEKIGVNRILRDDPSKGDMNNRQHVDLKGIWHAVRDYDLWPTYILGVMAFIPFQPAANYLSLTLRNLGYSVFEANMLAIPGYFLFFVNILVVVWMSERYRERLIFSSLSNWWVLPFLIGLLAIPATASPWVRYALLTGVNGEPYAHAILVGMISRNSNSVGTRAVSAAVYNICYQIGSIVAVNIYRNDDKPYYYRGNKILVGITSANIVLFYLAKWYYIRRNQQKDRQWKALSDFEQANYLSTTKDTGTKRLNVRFAH</sequence>
<dbReference type="GO" id="GO:0022857">
    <property type="term" value="F:transmembrane transporter activity"/>
    <property type="evidence" value="ECO:0007669"/>
    <property type="project" value="InterPro"/>
</dbReference>
<protein>
    <recommendedName>
        <fullName evidence="9">Major facilitator superfamily (MFS) profile domain-containing protein</fullName>
    </recommendedName>
</protein>
<keyword evidence="8" id="KW-1185">Reference proteome</keyword>
<evidence type="ECO:0000256" key="6">
    <source>
        <dbReference type="SAM" id="Phobius"/>
    </source>
</evidence>
<keyword evidence="5 6" id="KW-0472">Membrane</keyword>
<dbReference type="Proteomes" id="UP000053328">
    <property type="component" value="Unassembled WGS sequence"/>
</dbReference>
<feature type="transmembrane region" description="Helical" evidence="6">
    <location>
        <begin position="342"/>
        <end position="362"/>
    </location>
</feature>
<evidence type="ECO:0008006" key="9">
    <source>
        <dbReference type="Google" id="ProtNLM"/>
    </source>
</evidence>
<evidence type="ECO:0000256" key="1">
    <source>
        <dbReference type="ARBA" id="ARBA00004141"/>
    </source>
</evidence>
<proteinExistence type="predicted"/>
<feature type="transmembrane region" description="Helical" evidence="6">
    <location>
        <begin position="187"/>
        <end position="212"/>
    </location>
</feature>
<organism evidence="7 8">
    <name type="scientific">Exophiala spinifera</name>
    <dbReference type="NCBI Taxonomy" id="91928"/>
    <lineage>
        <taxon>Eukaryota</taxon>
        <taxon>Fungi</taxon>
        <taxon>Dikarya</taxon>
        <taxon>Ascomycota</taxon>
        <taxon>Pezizomycotina</taxon>
        <taxon>Eurotiomycetes</taxon>
        <taxon>Chaetothyriomycetidae</taxon>
        <taxon>Chaetothyriales</taxon>
        <taxon>Herpotrichiellaceae</taxon>
        <taxon>Exophiala</taxon>
    </lineage>
</organism>
<gene>
    <name evidence="7" type="ORF">PV08_04437</name>
</gene>
<dbReference type="HOGENOM" id="CLU_001265_2_2_1"/>
<evidence type="ECO:0000256" key="4">
    <source>
        <dbReference type="ARBA" id="ARBA00022989"/>
    </source>
</evidence>
<dbReference type="InterPro" id="IPR036259">
    <property type="entry name" value="MFS_trans_sf"/>
</dbReference>
<reference evidence="7 8" key="1">
    <citation type="submission" date="2015-01" db="EMBL/GenBank/DDBJ databases">
        <title>The Genome Sequence of Exophiala spinifera CBS89968.</title>
        <authorList>
            <consortium name="The Broad Institute Genomics Platform"/>
            <person name="Cuomo C."/>
            <person name="de Hoog S."/>
            <person name="Gorbushina A."/>
            <person name="Stielow B."/>
            <person name="Teixiera M."/>
            <person name="Abouelleil A."/>
            <person name="Chapman S.B."/>
            <person name="Priest M."/>
            <person name="Young S.K."/>
            <person name="Wortman J."/>
            <person name="Nusbaum C."/>
            <person name="Birren B."/>
        </authorList>
    </citation>
    <scope>NUCLEOTIDE SEQUENCE [LARGE SCALE GENOMIC DNA]</scope>
    <source>
        <strain evidence="7 8">CBS 89968</strain>
    </source>
</reference>
<dbReference type="VEuPathDB" id="FungiDB:PV08_04437"/>
<evidence type="ECO:0000256" key="2">
    <source>
        <dbReference type="ARBA" id="ARBA00022448"/>
    </source>
</evidence>
<evidence type="ECO:0000256" key="3">
    <source>
        <dbReference type="ARBA" id="ARBA00022692"/>
    </source>
</evidence>
<feature type="transmembrane region" description="Helical" evidence="6">
    <location>
        <begin position="224"/>
        <end position="244"/>
    </location>
</feature>
<dbReference type="OrthoDB" id="1935484at2759"/>
<dbReference type="Pfam" id="PF07690">
    <property type="entry name" value="MFS_1"/>
    <property type="match status" value="1"/>
</dbReference>
<dbReference type="GeneID" id="27331520"/>
<dbReference type="GO" id="GO:0016020">
    <property type="term" value="C:membrane"/>
    <property type="evidence" value="ECO:0007669"/>
    <property type="project" value="UniProtKB-SubCell"/>
</dbReference>
<dbReference type="FunFam" id="1.20.1250.20:FF:000106">
    <property type="entry name" value="MFS transporter, putative"/>
    <property type="match status" value="1"/>
</dbReference>
<dbReference type="PANTHER" id="PTHR43791:SF65">
    <property type="entry name" value="MAJOR FACILITATOR SUPERFAMILY (MFS) PROFILE DOMAIN-CONTAINING PROTEIN-RELATED"/>
    <property type="match status" value="1"/>
</dbReference>
<dbReference type="InterPro" id="IPR011701">
    <property type="entry name" value="MFS"/>
</dbReference>
<feature type="transmembrane region" description="Helical" evidence="6">
    <location>
        <begin position="382"/>
        <end position="401"/>
    </location>
</feature>
<keyword evidence="3 6" id="KW-0812">Transmembrane</keyword>
<dbReference type="SUPFAM" id="SSF103473">
    <property type="entry name" value="MFS general substrate transporter"/>
    <property type="match status" value="1"/>
</dbReference>
<accession>A0A0D1YPU5</accession>
<evidence type="ECO:0000256" key="5">
    <source>
        <dbReference type="ARBA" id="ARBA00023136"/>
    </source>
</evidence>
<name>A0A0D1YPU5_9EURO</name>
<feature type="transmembrane region" description="Helical" evidence="6">
    <location>
        <begin position="504"/>
        <end position="523"/>
    </location>
</feature>
<evidence type="ECO:0000313" key="8">
    <source>
        <dbReference type="Proteomes" id="UP000053328"/>
    </source>
</evidence>
<dbReference type="PANTHER" id="PTHR43791">
    <property type="entry name" value="PERMEASE-RELATED"/>
    <property type="match status" value="1"/>
</dbReference>
<dbReference type="RefSeq" id="XP_016237462.1">
    <property type="nucleotide sequence ID" value="XM_016378785.1"/>
</dbReference>
<keyword evidence="4 6" id="KW-1133">Transmembrane helix</keyword>
<dbReference type="EMBL" id="KN847494">
    <property type="protein sequence ID" value="KIW17246.1"/>
    <property type="molecule type" value="Genomic_DNA"/>
</dbReference>
<comment type="subcellular location">
    <subcellularLocation>
        <location evidence="1">Membrane</location>
        <topology evidence="1">Multi-pass membrane protein</topology>
    </subcellularLocation>
</comment>
<feature type="transmembrane region" description="Helical" evidence="6">
    <location>
        <begin position="162"/>
        <end position="181"/>
    </location>
</feature>
<dbReference type="Gene3D" id="1.20.1250.20">
    <property type="entry name" value="MFS general substrate transporter like domains"/>
    <property type="match status" value="1"/>
</dbReference>
<evidence type="ECO:0000313" key="7">
    <source>
        <dbReference type="EMBL" id="KIW17246.1"/>
    </source>
</evidence>